<dbReference type="Pfam" id="PF13966">
    <property type="entry name" value="zf-RVT"/>
    <property type="match status" value="1"/>
</dbReference>
<gene>
    <name evidence="2" type="ORF">LUZ61_011662</name>
</gene>
<evidence type="ECO:0000259" key="1">
    <source>
        <dbReference type="Pfam" id="PF13966"/>
    </source>
</evidence>
<reference evidence="2 3" key="1">
    <citation type="journal article" date="2022" name="Cell">
        <title>Repeat-based holocentromeres influence genome architecture and karyotype evolution.</title>
        <authorList>
            <person name="Hofstatter P.G."/>
            <person name="Thangavel G."/>
            <person name="Lux T."/>
            <person name="Neumann P."/>
            <person name="Vondrak T."/>
            <person name="Novak P."/>
            <person name="Zhang M."/>
            <person name="Costa L."/>
            <person name="Castellani M."/>
            <person name="Scott A."/>
            <person name="Toegelov H."/>
            <person name="Fuchs J."/>
            <person name="Mata-Sucre Y."/>
            <person name="Dias Y."/>
            <person name="Vanzela A.L.L."/>
            <person name="Huettel B."/>
            <person name="Almeida C.C.S."/>
            <person name="Simkova H."/>
            <person name="Souza G."/>
            <person name="Pedrosa-Harand A."/>
            <person name="Macas J."/>
            <person name="Mayer K.F.X."/>
            <person name="Houben A."/>
            <person name="Marques A."/>
        </authorList>
    </citation>
    <scope>NUCLEOTIDE SEQUENCE [LARGE SCALE GENOMIC DNA]</scope>
    <source>
        <strain evidence="2">RhyTen1mFocal</strain>
    </source>
</reference>
<dbReference type="EMBL" id="JAMRDG010000001">
    <property type="protein sequence ID" value="KAJ3707957.1"/>
    <property type="molecule type" value="Genomic_DNA"/>
</dbReference>
<sequence>MTKREVEECRLQYFKSLYFATSTVLPLTSSPDIVKWDDKEKGEFSTKEMYLSIDDSGVRNDFFKEIWKMKIPLKIKIFLWLLSKRRLLTRMALSARGWDGDKSCVYCGTNESVDHLFFRCTQHRNLWDWFLNQFQIRRPRDLEELL</sequence>
<comment type="caution">
    <text evidence="2">The sequence shown here is derived from an EMBL/GenBank/DDBJ whole genome shotgun (WGS) entry which is preliminary data.</text>
</comment>
<evidence type="ECO:0000313" key="3">
    <source>
        <dbReference type="Proteomes" id="UP001210211"/>
    </source>
</evidence>
<organism evidence="2 3">
    <name type="scientific">Rhynchospora tenuis</name>
    <dbReference type="NCBI Taxonomy" id="198213"/>
    <lineage>
        <taxon>Eukaryota</taxon>
        <taxon>Viridiplantae</taxon>
        <taxon>Streptophyta</taxon>
        <taxon>Embryophyta</taxon>
        <taxon>Tracheophyta</taxon>
        <taxon>Spermatophyta</taxon>
        <taxon>Magnoliopsida</taxon>
        <taxon>Liliopsida</taxon>
        <taxon>Poales</taxon>
        <taxon>Cyperaceae</taxon>
        <taxon>Cyperoideae</taxon>
        <taxon>Rhynchosporeae</taxon>
        <taxon>Rhynchospora</taxon>
    </lineage>
</organism>
<proteinExistence type="predicted"/>
<accession>A0AAD6A1H0</accession>
<feature type="domain" description="Reverse transcriptase zinc-binding" evidence="1">
    <location>
        <begin position="44"/>
        <end position="127"/>
    </location>
</feature>
<name>A0AAD6A1H0_9POAL</name>
<dbReference type="InterPro" id="IPR026960">
    <property type="entry name" value="RVT-Znf"/>
</dbReference>
<dbReference type="AlphaFoldDB" id="A0AAD6A1H0"/>
<keyword evidence="3" id="KW-1185">Reference proteome</keyword>
<protein>
    <recommendedName>
        <fullName evidence="1">Reverse transcriptase zinc-binding domain-containing protein</fullName>
    </recommendedName>
</protein>
<evidence type="ECO:0000313" key="2">
    <source>
        <dbReference type="EMBL" id="KAJ3707957.1"/>
    </source>
</evidence>
<dbReference type="Proteomes" id="UP001210211">
    <property type="component" value="Unassembled WGS sequence"/>
</dbReference>